<organism evidence="1 2">
    <name type="scientific">Candidatus Scatomorpha intestinigallinarum</name>
    <dbReference type="NCBI Taxonomy" id="2840923"/>
    <lineage>
        <taxon>Bacteria</taxon>
        <taxon>Bacillati</taxon>
        <taxon>Bacillota</taxon>
        <taxon>Clostridia</taxon>
        <taxon>Eubacteriales</taxon>
        <taxon>Candidatus Scatomorpha</taxon>
    </lineage>
</organism>
<protein>
    <submittedName>
        <fullName evidence="1">NusG domain II-containing protein</fullName>
    </submittedName>
</protein>
<sequence length="118" mass="13099">MWRKTKFWIVLFSALFLLGGGAFLLLRGADTGSRTARISLDGELYEEIDLMAVALPYDIRIETERGYNIVHVEHGAISVSEADCPDQICVRQGRITGSMVPIACLPHRLVIEIVGEEP</sequence>
<comment type="caution">
    <text evidence="1">The sequence shown here is derived from an EMBL/GenBank/DDBJ whole genome shotgun (WGS) entry which is preliminary data.</text>
</comment>
<dbReference type="InterPro" id="IPR038690">
    <property type="entry name" value="NusG_2_sf"/>
</dbReference>
<dbReference type="AlphaFoldDB" id="A0A9D1DKJ0"/>
<accession>A0A9D1DKJ0</accession>
<reference evidence="1" key="1">
    <citation type="submission" date="2020-10" db="EMBL/GenBank/DDBJ databases">
        <authorList>
            <person name="Gilroy R."/>
        </authorList>
    </citation>
    <scope>NUCLEOTIDE SEQUENCE</scope>
    <source>
        <strain evidence="1">ChiGjej3B3-7149</strain>
    </source>
</reference>
<dbReference type="EMBL" id="DVHH01000067">
    <property type="protein sequence ID" value="HIR54463.1"/>
    <property type="molecule type" value="Genomic_DNA"/>
</dbReference>
<evidence type="ECO:0000313" key="1">
    <source>
        <dbReference type="EMBL" id="HIR54463.1"/>
    </source>
</evidence>
<dbReference type="Gene3D" id="2.60.320.10">
    <property type="entry name" value="N-utilization substance G protein NusG, insert domain"/>
    <property type="match status" value="1"/>
</dbReference>
<proteinExistence type="predicted"/>
<name>A0A9D1DKJ0_9FIRM</name>
<reference evidence="1" key="2">
    <citation type="journal article" date="2021" name="PeerJ">
        <title>Extensive microbial diversity within the chicken gut microbiome revealed by metagenomics and culture.</title>
        <authorList>
            <person name="Gilroy R."/>
            <person name="Ravi A."/>
            <person name="Getino M."/>
            <person name="Pursley I."/>
            <person name="Horton D.L."/>
            <person name="Alikhan N.F."/>
            <person name="Baker D."/>
            <person name="Gharbi K."/>
            <person name="Hall N."/>
            <person name="Watson M."/>
            <person name="Adriaenssens E.M."/>
            <person name="Foster-Nyarko E."/>
            <person name="Jarju S."/>
            <person name="Secka A."/>
            <person name="Antonio M."/>
            <person name="Oren A."/>
            <person name="Chaudhuri R.R."/>
            <person name="La Ragione R."/>
            <person name="Hildebrand F."/>
            <person name="Pallen M.J."/>
        </authorList>
    </citation>
    <scope>NUCLEOTIDE SEQUENCE</scope>
    <source>
        <strain evidence="1">ChiGjej3B3-7149</strain>
    </source>
</reference>
<dbReference type="Pfam" id="PF07009">
    <property type="entry name" value="NusG_II"/>
    <property type="match status" value="1"/>
</dbReference>
<dbReference type="Proteomes" id="UP000824238">
    <property type="component" value="Unassembled WGS sequence"/>
</dbReference>
<evidence type="ECO:0000313" key="2">
    <source>
        <dbReference type="Proteomes" id="UP000824238"/>
    </source>
</evidence>
<dbReference type="CDD" id="cd09911">
    <property type="entry name" value="Lin0431_like"/>
    <property type="match status" value="1"/>
</dbReference>
<gene>
    <name evidence="1" type="ORF">IAD36_02535</name>
</gene>